<proteinExistence type="predicted"/>
<protein>
    <submittedName>
        <fullName evidence="1">Uncharacterized protein</fullName>
    </submittedName>
</protein>
<name>A0A645EMX2_9ZZZZ</name>
<dbReference type="EMBL" id="VSSQ01049286">
    <property type="protein sequence ID" value="MPN03365.1"/>
    <property type="molecule type" value="Genomic_DNA"/>
</dbReference>
<reference evidence="1" key="1">
    <citation type="submission" date="2019-08" db="EMBL/GenBank/DDBJ databases">
        <authorList>
            <person name="Kucharzyk K."/>
            <person name="Murdoch R.W."/>
            <person name="Higgins S."/>
            <person name="Loffler F."/>
        </authorList>
    </citation>
    <scope>NUCLEOTIDE SEQUENCE</scope>
</reference>
<organism evidence="1">
    <name type="scientific">bioreactor metagenome</name>
    <dbReference type="NCBI Taxonomy" id="1076179"/>
    <lineage>
        <taxon>unclassified sequences</taxon>
        <taxon>metagenomes</taxon>
        <taxon>ecological metagenomes</taxon>
    </lineage>
</organism>
<comment type="caution">
    <text evidence="1">The sequence shown here is derived from an EMBL/GenBank/DDBJ whole genome shotgun (WGS) entry which is preliminary data.</text>
</comment>
<dbReference type="AlphaFoldDB" id="A0A645EMX2"/>
<accession>A0A645EMX2</accession>
<gene>
    <name evidence="1" type="ORF">SDC9_150593</name>
</gene>
<sequence length="221" mass="25618">MLEFFAFFDFFRDIIRTLELGDDVHDLIFAAKRYAFFIFAEEFGLEFLFAGRVPKQRGQRPVFLRHEGLDFALAVAHDAHRDRLHSAGRKAFFDLGPQQRADLIAHEPVEYAARLLCVYKVHIDAARLFDRVFDNRRRYLVKGDPAWLAYVHIEHLCQVPGYRFALAVRVCCEVYFIGRFGLFAYAFEYIAAAAQRNILGFEAVFHVNTELAFGKIAHMTV</sequence>
<evidence type="ECO:0000313" key="1">
    <source>
        <dbReference type="EMBL" id="MPN03365.1"/>
    </source>
</evidence>